<dbReference type="SMART" id="SM00587">
    <property type="entry name" value="CHK"/>
    <property type="match status" value="1"/>
</dbReference>
<dbReference type="EMBL" id="JADGJW010000719">
    <property type="protein sequence ID" value="KAJ3213359.1"/>
    <property type="molecule type" value="Genomic_DNA"/>
</dbReference>
<dbReference type="SUPFAM" id="SSF56112">
    <property type="entry name" value="Protein kinase-like (PK-like)"/>
    <property type="match status" value="1"/>
</dbReference>
<comment type="caution">
    <text evidence="2">The sequence shown here is derived from an EMBL/GenBank/DDBJ whole genome shotgun (WGS) entry which is preliminary data.</text>
</comment>
<dbReference type="InterPro" id="IPR011009">
    <property type="entry name" value="Kinase-like_dom_sf"/>
</dbReference>
<reference evidence="2" key="1">
    <citation type="submission" date="2020-05" db="EMBL/GenBank/DDBJ databases">
        <title>Phylogenomic resolution of chytrid fungi.</title>
        <authorList>
            <person name="Stajich J.E."/>
            <person name="Amses K."/>
            <person name="Simmons R."/>
            <person name="Seto K."/>
            <person name="Myers J."/>
            <person name="Bonds A."/>
            <person name="Quandt C.A."/>
            <person name="Barry K."/>
            <person name="Liu P."/>
            <person name="Grigoriev I."/>
            <person name="Longcore J.E."/>
            <person name="James T.Y."/>
        </authorList>
    </citation>
    <scope>NUCLEOTIDE SEQUENCE</scope>
    <source>
        <strain evidence="2">JEL0476</strain>
    </source>
</reference>
<evidence type="ECO:0000259" key="1">
    <source>
        <dbReference type="SMART" id="SM00587"/>
    </source>
</evidence>
<protein>
    <recommendedName>
        <fullName evidence="1">CHK kinase-like domain-containing protein</fullName>
    </recommendedName>
</protein>
<dbReference type="Proteomes" id="UP001211065">
    <property type="component" value="Unassembled WGS sequence"/>
</dbReference>
<dbReference type="PANTHER" id="PTHR11012">
    <property type="entry name" value="PROTEIN KINASE-LIKE DOMAIN-CONTAINING"/>
    <property type="match status" value="1"/>
</dbReference>
<name>A0AAD5XYH4_9FUNG</name>
<evidence type="ECO:0000313" key="3">
    <source>
        <dbReference type="Proteomes" id="UP001211065"/>
    </source>
</evidence>
<gene>
    <name evidence="2" type="ORF">HK099_007426</name>
</gene>
<keyword evidence="3" id="KW-1185">Reference proteome</keyword>
<sequence length="302" mass="36311">MKFKYFGEIDRLYLSNETTIIHKKLNLKKFKNDKRNLMGNERKFQSYIVEKVFYDFKFEIPNCKFPSVVYLEKFKTDEENLYLTDLKPEFCFTYGHRNEISSEMEDIYLVLKWLASFHAFFWESKVPNLHQQGGYWYLDTRWVELERMKNCELKSKAKLIDRLLKGELHNGKFRTIIHGDAKSENILFSSTECALYDFQYTGEGFGEKDIVYFFISSLDETILQKYEMDYLKYYYNELIKNLKSNNKSTDFSFENCMMQYKICLLDYYRFLLGWGCWGNSNFAEVRSEQILTELGNYFANLS</sequence>
<evidence type="ECO:0000313" key="2">
    <source>
        <dbReference type="EMBL" id="KAJ3213359.1"/>
    </source>
</evidence>
<dbReference type="Pfam" id="PF02958">
    <property type="entry name" value="EcKL"/>
    <property type="match status" value="1"/>
</dbReference>
<organism evidence="2 3">
    <name type="scientific">Clydaea vesicula</name>
    <dbReference type="NCBI Taxonomy" id="447962"/>
    <lineage>
        <taxon>Eukaryota</taxon>
        <taxon>Fungi</taxon>
        <taxon>Fungi incertae sedis</taxon>
        <taxon>Chytridiomycota</taxon>
        <taxon>Chytridiomycota incertae sedis</taxon>
        <taxon>Chytridiomycetes</taxon>
        <taxon>Lobulomycetales</taxon>
        <taxon>Lobulomycetaceae</taxon>
        <taxon>Clydaea</taxon>
    </lineage>
</organism>
<dbReference type="InterPro" id="IPR004119">
    <property type="entry name" value="EcKL"/>
</dbReference>
<dbReference type="AlphaFoldDB" id="A0AAD5XYH4"/>
<feature type="domain" description="CHK kinase-like" evidence="1">
    <location>
        <begin position="81"/>
        <end position="244"/>
    </location>
</feature>
<proteinExistence type="predicted"/>
<dbReference type="Gene3D" id="3.90.1200.10">
    <property type="match status" value="1"/>
</dbReference>
<accession>A0AAD5XYH4</accession>
<dbReference type="PANTHER" id="PTHR11012:SF30">
    <property type="entry name" value="PROTEIN KINASE-LIKE DOMAIN-CONTAINING"/>
    <property type="match status" value="1"/>
</dbReference>
<dbReference type="InterPro" id="IPR015897">
    <property type="entry name" value="CHK_kinase-like"/>
</dbReference>